<feature type="compositionally biased region" description="Low complexity" evidence="1">
    <location>
        <begin position="105"/>
        <end position="125"/>
    </location>
</feature>
<organism evidence="2 3">
    <name type="scientific">Macrostomum lignano</name>
    <dbReference type="NCBI Taxonomy" id="282301"/>
    <lineage>
        <taxon>Eukaryota</taxon>
        <taxon>Metazoa</taxon>
        <taxon>Spiralia</taxon>
        <taxon>Lophotrochozoa</taxon>
        <taxon>Platyhelminthes</taxon>
        <taxon>Rhabditophora</taxon>
        <taxon>Macrostomorpha</taxon>
        <taxon>Macrostomida</taxon>
        <taxon>Macrostomidae</taxon>
        <taxon>Macrostomum</taxon>
    </lineage>
</organism>
<sequence length="125" mass="12951">ARLHRLVAAQSPCDAGTAQAVSAACATAVAPPSPLSFNGAPFLTLADFCSLLGDLGFSAAPELQNGGLSIVQQPAAPTMDNDNSKLDQRQKQTEQQQRQPRRRNSCSSVSSSDDSSSGRRPPAGA</sequence>
<keyword evidence="2" id="KW-1185">Reference proteome</keyword>
<dbReference type="WBParaSite" id="maker-unitig_23395-snap-gene-0.3-mRNA-1">
    <property type="protein sequence ID" value="maker-unitig_23395-snap-gene-0.3-mRNA-1"/>
    <property type="gene ID" value="maker-unitig_23395-snap-gene-0.3"/>
</dbReference>
<evidence type="ECO:0000313" key="3">
    <source>
        <dbReference type="WBParaSite" id="maker-unitig_23395-snap-gene-0.3-mRNA-1"/>
    </source>
</evidence>
<feature type="region of interest" description="Disordered" evidence="1">
    <location>
        <begin position="73"/>
        <end position="125"/>
    </location>
</feature>
<proteinExistence type="predicted"/>
<name>A0A1I8F8N9_9PLAT</name>
<evidence type="ECO:0000313" key="2">
    <source>
        <dbReference type="Proteomes" id="UP000095280"/>
    </source>
</evidence>
<feature type="compositionally biased region" description="Basic and acidic residues" evidence="1">
    <location>
        <begin position="82"/>
        <end position="92"/>
    </location>
</feature>
<dbReference type="AlphaFoldDB" id="A0A1I8F8N9"/>
<reference evidence="3" key="1">
    <citation type="submission" date="2016-11" db="UniProtKB">
        <authorList>
            <consortium name="WormBaseParasite"/>
        </authorList>
    </citation>
    <scope>IDENTIFICATION</scope>
</reference>
<protein>
    <submittedName>
        <fullName evidence="3">HAGH_C domain-containing protein</fullName>
    </submittedName>
</protein>
<accession>A0A1I8F8N9</accession>
<evidence type="ECO:0000256" key="1">
    <source>
        <dbReference type="SAM" id="MobiDB-lite"/>
    </source>
</evidence>
<dbReference type="Proteomes" id="UP000095280">
    <property type="component" value="Unplaced"/>
</dbReference>